<dbReference type="Gene3D" id="3.90.1480.20">
    <property type="entry name" value="Glycosyl transferase family 29"/>
    <property type="match status" value="1"/>
</dbReference>
<keyword evidence="2" id="KW-1185">Reference proteome</keyword>
<dbReference type="Proteomes" id="UP000543598">
    <property type="component" value="Unassembled WGS sequence"/>
</dbReference>
<dbReference type="AlphaFoldDB" id="A0A7Y2PYJ3"/>
<evidence type="ECO:0000313" key="1">
    <source>
        <dbReference type="EMBL" id="NNH03416.1"/>
    </source>
</evidence>
<sequence>MGSSSFLVRDDVPTEQEAAFYARLRPLVASYAATHPIRRVAVVGNQPLAPSAERAELIDTADVVFRVNGFGADDAEGPPSVGSRTDVVVFNRGVRPTPWFFQDYAERLYLMIEPGRMLWENPKIPDFWPKDFGFVTMPNREVIIPLGHALGLNPKTEGLWATTGTVMLWIATRLFPDTPVDAAGFSFVDEPEQSAWNHAYGDPSAVGSEHRIGPESTLVRKWIATGQVAYHR</sequence>
<proteinExistence type="predicted"/>
<evidence type="ECO:0000313" key="2">
    <source>
        <dbReference type="Proteomes" id="UP000543598"/>
    </source>
</evidence>
<dbReference type="InterPro" id="IPR038578">
    <property type="entry name" value="GT29-like_sf"/>
</dbReference>
<gene>
    <name evidence="1" type="ORF">HLA99_06075</name>
</gene>
<name>A0A7Y2PYJ3_9MICO</name>
<dbReference type="EMBL" id="JABEMB010000005">
    <property type="protein sequence ID" value="NNH03416.1"/>
    <property type="molecule type" value="Genomic_DNA"/>
</dbReference>
<comment type="caution">
    <text evidence="1">The sequence shown here is derived from an EMBL/GenBank/DDBJ whole genome shotgun (WGS) entry which is preliminary data.</text>
</comment>
<protein>
    <recommendedName>
        <fullName evidence="3">Glycosyltransferase family 29 (Sialyltransferase)</fullName>
    </recommendedName>
</protein>
<accession>A0A7Y2PYJ3</accession>
<evidence type="ECO:0008006" key="3">
    <source>
        <dbReference type="Google" id="ProtNLM"/>
    </source>
</evidence>
<reference evidence="1 2" key="1">
    <citation type="submission" date="2020-05" db="EMBL/GenBank/DDBJ databases">
        <title>MicrobeNet Type strains.</title>
        <authorList>
            <person name="Nicholson A.C."/>
        </authorList>
    </citation>
    <scope>NUCLEOTIDE SEQUENCE [LARGE SCALE GENOMIC DNA]</scope>
    <source>
        <strain evidence="1 2">JCM 14282</strain>
    </source>
</reference>
<organism evidence="1 2">
    <name type="scientific">Microbacterium ulmi</name>
    <dbReference type="NCBI Taxonomy" id="179095"/>
    <lineage>
        <taxon>Bacteria</taxon>
        <taxon>Bacillati</taxon>
        <taxon>Actinomycetota</taxon>
        <taxon>Actinomycetes</taxon>
        <taxon>Micrococcales</taxon>
        <taxon>Microbacteriaceae</taxon>
        <taxon>Microbacterium</taxon>
    </lineage>
</organism>